<dbReference type="AlphaFoldDB" id="A0A2T2YHC5"/>
<evidence type="ECO:0000313" key="2">
    <source>
        <dbReference type="EMBL" id="PSR54868.1"/>
    </source>
</evidence>
<dbReference type="InterPro" id="IPR002121">
    <property type="entry name" value="HRDC_dom"/>
</dbReference>
<sequence>MRQALWSTGRYFSYISTQTNFLAAVTQLAQSRELALDLEFDDNRYTYGLNLCLVQIADREQCYLIDPFTIKNLEPLWELVDDPSITKIIHSSTNDILLLKKLGCRPRGIFDTEIAARLLNHLRTSYANILQVLFGIEVDKTNQVSNWNTRPLSEDQLTYAATDVLHLHELKDVLWQELVALGRGRWLAEECRLLEDLEIKEQSDRHLKLKGSERLTYFQQFLLKQLFEFRNQIAQQYNRPPAMVIANETLVALALQPVTDFRSWQNTKGLMGQLKDNHTFKEYRYVLDKAEQAAEQLQLTHQRPFRSRRPEPLVGADEAMLRRQRIQAVQAHIAQEVGENVVNMILSPGMVNEYTDGKPLEVKKEYARQLIEQTAATLHLTL</sequence>
<dbReference type="Pfam" id="PF01612">
    <property type="entry name" value="DNA_pol_A_exo1"/>
    <property type="match status" value="1"/>
</dbReference>
<dbReference type="CDD" id="cd06142">
    <property type="entry name" value="RNaseD_exo"/>
    <property type="match status" value="1"/>
</dbReference>
<proteinExistence type="predicted"/>
<dbReference type="Gene3D" id="1.10.150.80">
    <property type="entry name" value="HRDC domain"/>
    <property type="match status" value="1"/>
</dbReference>
<gene>
    <name evidence="2" type="ORF">AHMF7605_15840</name>
</gene>
<dbReference type="SUPFAM" id="SSF53098">
    <property type="entry name" value="Ribonuclease H-like"/>
    <property type="match status" value="1"/>
</dbReference>
<organism evidence="2 3">
    <name type="scientific">Adhaeribacter arboris</name>
    <dbReference type="NCBI Taxonomy" id="2072846"/>
    <lineage>
        <taxon>Bacteria</taxon>
        <taxon>Pseudomonadati</taxon>
        <taxon>Bacteroidota</taxon>
        <taxon>Cytophagia</taxon>
        <taxon>Cytophagales</taxon>
        <taxon>Hymenobacteraceae</taxon>
        <taxon>Adhaeribacter</taxon>
    </lineage>
</organism>
<dbReference type="PROSITE" id="PS50967">
    <property type="entry name" value="HRDC"/>
    <property type="match status" value="1"/>
</dbReference>
<comment type="caution">
    <text evidence="2">The sequence shown here is derived from an EMBL/GenBank/DDBJ whole genome shotgun (WGS) entry which is preliminary data.</text>
</comment>
<accession>A0A2T2YHC5</accession>
<dbReference type="PANTHER" id="PTHR47649">
    <property type="entry name" value="RIBONUCLEASE D"/>
    <property type="match status" value="1"/>
</dbReference>
<dbReference type="SMART" id="SM00474">
    <property type="entry name" value="35EXOc"/>
    <property type="match status" value="1"/>
</dbReference>
<protein>
    <submittedName>
        <fullName evidence="2">Ribonuclease D</fullName>
    </submittedName>
</protein>
<name>A0A2T2YHC5_9BACT</name>
<dbReference type="InterPro" id="IPR002562">
    <property type="entry name" value="3'-5'_exonuclease_dom"/>
</dbReference>
<dbReference type="OrthoDB" id="9800549at2"/>
<dbReference type="EMBL" id="PYFT01000001">
    <property type="protein sequence ID" value="PSR54868.1"/>
    <property type="molecule type" value="Genomic_DNA"/>
</dbReference>
<dbReference type="Gene3D" id="3.30.420.10">
    <property type="entry name" value="Ribonuclease H-like superfamily/Ribonuclease H"/>
    <property type="match status" value="1"/>
</dbReference>
<dbReference type="Pfam" id="PF00570">
    <property type="entry name" value="HRDC"/>
    <property type="match status" value="1"/>
</dbReference>
<keyword evidence="3" id="KW-1185">Reference proteome</keyword>
<dbReference type="GO" id="GO:0008408">
    <property type="term" value="F:3'-5' exonuclease activity"/>
    <property type="evidence" value="ECO:0007669"/>
    <property type="project" value="InterPro"/>
</dbReference>
<dbReference type="GO" id="GO:0006139">
    <property type="term" value="P:nucleobase-containing compound metabolic process"/>
    <property type="evidence" value="ECO:0007669"/>
    <property type="project" value="InterPro"/>
</dbReference>
<dbReference type="InterPro" id="IPR051086">
    <property type="entry name" value="RNase_D-like"/>
</dbReference>
<dbReference type="InterPro" id="IPR044876">
    <property type="entry name" value="HRDC_dom_sf"/>
</dbReference>
<dbReference type="GO" id="GO:0000166">
    <property type="term" value="F:nucleotide binding"/>
    <property type="evidence" value="ECO:0007669"/>
    <property type="project" value="InterPro"/>
</dbReference>
<dbReference type="InterPro" id="IPR012337">
    <property type="entry name" value="RNaseH-like_sf"/>
</dbReference>
<evidence type="ECO:0000259" key="1">
    <source>
        <dbReference type="PROSITE" id="PS50967"/>
    </source>
</evidence>
<dbReference type="Proteomes" id="UP000240357">
    <property type="component" value="Unassembled WGS sequence"/>
</dbReference>
<dbReference type="GO" id="GO:0003676">
    <property type="term" value="F:nucleic acid binding"/>
    <property type="evidence" value="ECO:0007669"/>
    <property type="project" value="InterPro"/>
</dbReference>
<dbReference type="PANTHER" id="PTHR47649:SF1">
    <property type="entry name" value="RIBONUCLEASE D"/>
    <property type="match status" value="1"/>
</dbReference>
<dbReference type="RefSeq" id="WP_106930946.1">
    <property type="nucleotide sequence ID" value="NZ_PYFT01000001.1"/>
</dbReference>
<dbReference type="InterPro" id="IPR010997">
    <property type="entry name" value="HRDC-like_sf"/>
</dbReference>
<dbReference type="InterPro" id="IPR036397">
    <property type="entry name" value="RNaseH_sf"/>
</dbReference>
<feature type="domain" description="HRDC" evidence="1">
    <location>
        <begin position="216"/>
        <end position="297"/>
    </location>
</feature>
<dbReference type="SUPFAM" id="SSF47819">
    <property type="entry name" value="HRDC-like"/>
    <property type="match status" value="1"/>
</dbReference>
<evidence type="ECO:0000313" key="3">
    <source>
        <dbReference type="Proteomes" id="UP000240357"/>
    </source>
</evidence>
<reference evidence="2 3" key="1">
    <citation type="submission" date="2018-03" db="EMBL/GenBank/DDBJ databases">
        <title>Adhaeribacter sp. HMF7605 Genome sequencing and assembly.</title>
        <authorList>
            <person name="Kang H."/>
            <person name="Kang J."/>
            <person name="Cha I."/>
            <person name="Kim H."/>
            <person name="Joh K."/>
        </authorList>
    </citation>
    <scope>NUCLEOTIDE SEQUENCE [LARGE SCALE GENOMIC DNA]</scope>
    <source>
        <strain evidence="2 3">HMF7605</strain>
    </source>
</reference>